<organism evidence="8 9">
    <name type="scientific">Collybiopsis confluens</name>
    <dbReference type="NCBI Taxonomy" id="2823264"/>
    <lineage>
        <taxon>Eukaryota</taxon>
        <taxon>Fungi</taxon>
        <taxon>Dikarya</taxon>
        <taxon>Basidiomycota</taxon>
        <taxon>Agaricomycotina</taxon>
        <taxon>Agaricomycetes</taxon>
        <taxon>Agaricomycetidae</taxon>
        <taxon>Agaricales</taxon>
        <taxon>Marasmiineae</taxon>
        <taxon>Omphalotaceae</taxon>
        <taxon>Collybiopsis</taxon>
    </lineage>
</organism>
<dbReference type="InterPro" id="IPR011701">
    <property type="entry name" value="MFS"/>
</dbReference>
<evidence type="ECO:0000313" key="9">
    <source>
        <dbReference type="Proteomes" id="UP000518752"/>
    </source>
</evidence>
<dbReference type="AlphaFoldDB" id="A0A8H5HBM6"/>
<dbReference type="SUPFAM" id="SSF103473">
    <property type="entry name" value="MFS general substrate transporter"/>
    <property type="match status" value="1"/>
</dbReference>
<evidence type="ECO:0000256" key="7">
    <source>
        <dbReference type="SAM" id="Phobius"/>
    </source>
</evidence>
<accession>A0A8H5HBM6</accession>
<dbReference type="InterPro" id="IPR036259">
    <property type="entry name" value="MFS_trans_sf"/>
</dbReference>
<dbReference type="GO" id="GO:0022857">
    <property type="term" value="F:transmembrane transporter activity"/>
    <property type="evidence" value="ECO:0007669"/>
    <property type="project" value="InterPro"/>
</dbReference>
<keyword evidence="2" id="KW-0813">Transport</keyword>
<comment type="caution">
    <text evidence="8">The sequence shown here is derived from an EMBL/GenBank/DDBJ whole genome shotgun (WGS) entry which is preliminary data.</text>
</comment>
<feature type="transmembrane region" description="Helical" evidence="7">
    <location>
        <begin position="473"/>
        <end position="493"/>
    </location>
</feature>
<evidence type="ECO:0000256" key="2">
    <source>
        <dbReference type="ARBA" id="ARBA00022448"/>
    </source>
</evidence>
<proteinExistence type="predicted"/>
<feature type="transmembrane region" description="Helical" evidence="7">
    <location>
        <begin position="199"/>
        <end position="219"/>
    </location>
</feature>
<keyword evidence="4 7" id="KW-1133">Transmembrane helix</keyword>
<dbReference type="OrthoDB" id="2985014at2759"/>
<evidence type="ECO:0000256" key="1">
    <source>
        <dbReference type="ARBA" id="ARBA00004141"/>
    </source>
</evidence>
<protein>
    <recommendedName>
        <fullName evidence="10">MFS general substrate transporter</fullName>
    </recommendedName>
</protein>
<keyword evidence="9" id="KW-1185">Reference proteome</keyword>
<feature type="transmembrane region" description="Helical" evidence="7">
    <location>
        <begin position="248"/>
        <end position="268"/>
    </location>
</feature>
<dbReference type="PANTHER" id="PTHR43791:SF65">
    <property type="entry name" value="MAJOR FACILITATOR SUPERFAMILY (MFS) PROFILE DOMAIN-CONTAINING PROTEIN-RELATED"/>
    <property type="match status" value="1"/>
</dbReference>
<feature type="region of interest" description="Disordered" evidence="6">
    <location>
        <begin position="85"/>
        <end position="118"/>
    </location>
</feature>
<gene>
    <name evidence="8" type="ORF">D9757_007971</name>
</gene>
<evidence type="ECO:0008006" key="10">
    <source>
        <dbReference type="Google" id="ProtNLM"/>
    </source>
</evidence>
<feature type="transmembrane region" description="Helical" evidence="7">
    <location>
        <begin position="505"/>
        <end position="522"/>
    </location>
</feature>
<evidence type="ECO:0000313" key="8">
    <source>
        <dbReference type="EMBL" id="KAF5380283.1"/>
    </source>
</evidence>
<keyword evidence="5 7" id="KW-0472">Membrane</keyword>
<dbReference type="Proteomes" id="UP000518752">
    <property type="component" value="Unassembled WGS sequence"/>
</dbReference>
<dbReference type="EMBL" id="JAACJN010000064">
    <property type="protein sequence ID" value="KAF5380283.1"/>
    <property type="molecule type" value="Genomic_DNA"/>
</dbReference>
<dbReference type="Gene3D" id="1.20.1250.20">
    <property type="entry name" value="MFS general substrate transporter like domains"/>
    <property type="match status" value="1"/>
</dbReference>
<feature type="compositionally biased region" description="Basic and acidic residues" evidence="6">
    <location>
        <begin position="92"/>
        <end position="115"/>
    </location>
</feature>
<keyword evidence="3 7" id="KW-0812">Transmembrane</keyword>
<feature type="transmembrane region" description="Helical" evidence="7">
    <location>
        <begin position="280"/>
        <end position="303"/>
    </location>
</feature>
<comment type="subcellular location">
    <subcellularLocation>
        <location evidence="1">Membrane</location>
        <topology evidence="1">Multi-pass membrane protein</topology>
    </subcellularLocation>
</comment>
<sequence>MYSTRVRSSTGTSLRTFEAWNILHGNQIGFSGKCPGSFVEKSKFESGRIHTTLVGQNCAISWTNDDIREFGPRLMVDLQVLESASHVPESPDGDRSITDDKRTSDSQHLGDHSYALDDTTGTRTGTSALSDNPFFIPHLSYTREEEAKVIRTLDTRLFPWILLTTFVLNMDRTNLSNAISDNLPADLGFTTDTVNVGTAAYSVLFSFACLNGAVVCKIVHPARWIPFSMFCWGLVTMSHALMKDKGSYLTVIAITEGGVIPATLIYLGSFYRGTELATRLAWFWGVQTIASAVSGLMASGLLQLRGVSGLEGWKWLFLVDGIITVVVAVLTWKVLCSLNVERSTFLETLLVRKAVFVGGNHGSLKEKSELLSRALQYVHWKDVKETYTDLGLWGHFLITAFSLTPTSPLQISNALTAPPYVLQCCTTVLVIWHSDKLRERGFHGAFGSCWPYNHPLNIAWMSENTGSIGKRTLASGSVIFAGNIYGVWASQIYQTKDAPDYRTGNTINIVFAGCAVCLWLIQKSYYKYRNRRNGERYAKLSENEKRGEELAAEAKGNRSLTFKFTT</sequence>
<evidence type="ECO:0000256" key="4">
    <source>
        <dbReference type="ARBA" id="ARBA00022989"/>
    </source>
</evidence>
<feature type="transmembrane region" description="Helical" evidence="7">
    <location>
        <begin position="315"/>
        <end position="335"/>
    </location>
</feature>
<evidence type="ECO:0000256" key="3">
    <source>
        <dbReference type="ARBA" id="ARBA00022692"/>
    </source>
</evidence>
<reference evidence="8 9" key="1">
    <citation type="journal article" date="2020" name="ISME J.">
        <title>Uncovering the hidden diversity of litter-decomposition mechanisms in mushroom-forming fungi.</title>
        <authorList>
            <person name="Floudas D."/>
            <person name="Bentzer J."/>
            <person name="Ahren D."/>
            <person name="Johansson T."/>
            <person name="Persson P."/>
            <person name="Tunlid A."/>
        </authorList>
    </citation>
    <scope>NUCLEOTIDE SEQUENCE [LARGE SCALE GENOMIC DNA]</scope>
    <source>
        <strain evidence="8 9">CBS 406.79</strain>
    </source>
</reference>
<dbReference type="Pfam" id="PF07690">
    <property type="entry name" value="MFS_1"/>
    <property type="match status" value="1"/>
</dbReference>
<dbReference type="GO" id="GO:0016020">
    <property type="term" value="C:membrane"/>
    <property type="evidence" value="ECO:0007669"/>
    <property type="project" value="UniProtKB-SubCell"/>
</dbReference>
<name>A0A8H5HBM6_9AGAR</name>
<dbReference type="PANTHER" id="PTHR43791">
    <property type="entry name" value="PERMEASE-RELATED"/>
    <property type="match status" value="1"/>
</dbReference>
<evidence type="ECO:0000256" key="6">
    <source>
        <dbReference type="SAM" id="MobiDB-lite"/>
    </source>
</evidence>
<evidence type="ECO:0000256" key="5">
    <source>
        <dbReference type="ARBA" id="ARBA00023136"/>
    </source>
</evidence>